<feature type="transmembrane region" description="Helical" evidence="11">
    <location>
        <begin position="55"/>
        <end position="77"/>
    </location>
</feature>
<dbReference type="GO" id="GO:0005886">
    <property type="term" value="C:plasma membrane"/>
    <property type="evidence" value="ECO:0007669"/>
    <property type="project" value="UniProtKB-SubCell"/>
</dbReference>
<dbReference type="PANTHER" id="PTHR43099">
    <property type="entry name" value="UPF0053 PROTEIN YRKA"/>
    <property type="match status" value="1"/>
</dbReference>
<evidence type="ECO:0000256" key="4">
    <source>
        <dbReference type="ARBA" id="ARBA00022692"/>
    </source>
</evidence>
<keyword evidence="7 9" id="KW-0129">CBS domain</keyword>
<dbReference type="PROSITE" id="PS51371">
    <property type="entry name" value="CBS"/>
    <property type="match status" value="2"/>
</dbReference>
<dbReference type="InterPro" id="IPR000644">
    <property type="entry name" value="CBS_dom"/>
</dbReference>
<organism evidence="14 15">
    <name type="scientific">Candidatus Scatocola faecipullorum</name>
    <dbReference type="NCBI Taxonomy" id="2840917"/>
    <lineage>
        <taxon>Bacteria</taxon>
        <taxon>Pseudomonadati</taxon>
        <taxon>Pseudomonadota</taxon>
        <taxon>Alphaproteobacteria</taxon>
        <taxon>Rhodospirillales</taxon>
        <taxon>Rhodospirillaceae</taxon>
        <taxon>Rhodospirillaceae incertae sedis</taxon>
        <taxon>Candidatus Scatocola</taxon>
    </lineage>
</organism>
<evidence type="ECO:0000256" key="10">
    <source>
        <dbReference type="PROSITE-ProRule" id="PRU01193"/>
    </source>
</evidence>
<dbReference type="InterPro" id="IPR016169">
    <property type="entry name" value="FAD-bd_PCMH_sub2"/>
</dbReference>
<keyword evidence="4 10" id="KW-0812">Transmembrane</keyword>
<evidence type="ECO:0000313" key="15">
    <source>
        <dbReference type="Proteomes" id="UP000824107"/>
    </source>
</evidence>
<dbReference type="GO" id="GO:0050660">
    <property type="term" value="F:flavin adenine dinucleotide binding"/>
    <property type="evidence" value="ECO:0007669"/>
    <property type="project" value="InterPro"/>
</dbReference>
<evidence type="ECO:0000259" key="13">
    <source>
        <dbReference type="PROSITE" id="PS51846"/>
    </source>
</evidence>
<dbReference type="SMART" id="SM01091">
    <property type="entry name" value="CorC_HlyC"/>
    <property type="match status" value="1"/>
</dbReference>
<evidence type="ECO:0000256" key="3">
    <source>
        <dbReference type="ARBA" id="ARBA00022475"/>
    </source>
</evidence>
<keyword evidence="8 10" id="KW-0472">Membrane</keyword>
<keyword evidence="6 10" id="KW-1133">Transmembrane helix</keyword>
<comment type="caution">
    <text evidence="14">The sequence shown here is derived from an EMBL/GenBank/DDBJ whole genome shotgun (WGS) entry which is preliminary data.</text>
</comment>
<dbReference type="EMBL" id="DVNC01000046">
    <property type="protein sequence ID" value="HIU53756.1"/>
    <property type="molecule type" value="Genomic_DNA"/>
</dbReference>
<evidence type="ECO:0000256" key="9">
    <source>
        <dbReference type="PROSITE-ProRule" id="PRU00703"/>
    </source>
</evidence>
<evidence type="ECO:0000256" key="7">
    <source>
        <dbReference type="ARBA" id="ARBA00023122"/>
    </source>
</evidence>
<dbReference type="InterPro" id="IPR002550">
    <property type="entry name" value="CNNM"/>
</dbReference>
<comment type="similarity">
    <text evidence="2">Belongs to the UPF0053 family. Hemolysin C subfamily.</text>
</comment>
<gene>
    <name evidence="14" type="ORF">IAD20_06715</name>
</gene>
<keyword evidence="5" id="KW-0677">Repeat</keyword>
<dbReference type="Pfam" id="PF01595">
    <property type="entry name" value="CNNM"/>
    <property type="match status" value="1"/>
</dbReference>
<feature type="domain" description="CBS" evidence="12">
    <location>
        <begin position="286"/>
        <end position="343"/>
    </location>
</feature>
<dbReference type="Gene3D" id="3.10.580.10">
    <property type="entry name" value="CBS-domain"/>
    <property type="match status" value="1"/>
</dbReference>
<name>A0A9D1M543_9PROT</name>
<accession>A0A9D1M543</accession>
<dbReference type="InterPro" id="IPR036318">
    <property type="entry name" value="FAD-bd_PCMH-like_sf"/>
</dbReference>
<dbReference type="InterPro" id="IPR051676">
    <property type="entry name" value="UPF0053_domain"/>
</dbReference>
<evidence type="ECO:0000256" key="5">
    <source>
        <dbReference type="ARBA" id="ARBA00022737"/>
    </source>
</evidence>
<feature type="transmembrane region" description="Helical" evidence="11">
    <location>
        <begin position="6"/>
        <end position="27"/>
    </location>
</feature>
<dbReference type="InterPro" id="IPR005170">
    <property type="entry name" value="Transptr-assoc_dom"/>
</dbReference>
<feature type="domain" description="CNNM transmembrane" evidence="13">
    <location>
        <begin position="1"/>
        <end position="202"/>
    </location>
</feature>
<dbReference type="SUPFAM" id="SSF56176">
    <property type="entry name" value="FAD-binding/transporter-associated domain-like"/>
    <property type="match status" value="1"/>
</dbReference>
<evidence type="ECO:0000256" key="2">
    <source>
        <dbReference type="ARBA" id="ARBA00006446"/>
    </source>
</evidence>
<proteinExistence type="inferred from homology"/>
<dbReference type="Gene3D" id="3.30.465.10">
    <property type="match status" value="1"/>
</dbReference>
<protein>
    <submittedName>
        <fullName evidence="14">HlyC/CorC family transporter</fullName>
    </submittedName>
</protein>
<dbReference type="Pfam" id="PF00571">
    <property type="entry name" value="CBS"/>
    <property type="match status" value="2"/>
</dbReference>
<sequence>MYAVNLALVLFLVFANAFFVVSEFAIVKIRRTKLEELAHAGNKRAKIAIKITDRLNTYLSAIQLGITLASLGLGWIGEPAVSRLLELWFAGFFNGNTILLHSVSFGVAFGFITLLHVVLGELVPKSLAIQHTERYVLSIARPLYLFNQIFAPFIWVFDHVTNGILRLMGTRVSNENDEAHSEEEIKLIINASQKDGVIDDTEGEIIQNAIDFSEICAHEIMIPRQDMKCLYLDDTYDEIMEFVRGNKHTRYPLCKDDKDSIVGMIHIRDLLEHQEQLHDKDILSKIARKILFVPENKSISEILHQMMAKHIHIAIVVDEYGGTAGMLSMEDILEELVGDIMDEHDDMEEEPMKMLSDTVCQFEGTYLIEDAYECLGLPEIEYEESTIGGYVFGLLGREPKVGDKVEDNYCVYEVVGVDNMRITKVKAQIKIHEEDEDKED</sequence>
<evidence type="ECO:0000256" key="8">
    <source>
        <dbReference type="ARBA" id="ARBA00023136"/>
    </source>
</evidence>
<dbReference type="PROSITE" id="PS51846">
    <property type="entry name" value="CNNM"/>
    <property type="match status" value="1"/>
</dbReference>
<dbReference type="SUPFAM" id="SSF54631">
    <property type="entry name" value="CBS-domain pair"/>
    <property type="match status" value="1"/>
</dbReference>
<comment type="subcellular location">
    <subcellularLocation>
        <location evidence="1">Cell membrane</location>
        <topology evidence="1">Multi-pass membrane protein</topology>
    </subcellularLocation>
</comment>
<dbReference type="InterPro" id="IPR044751">
    <property type="entry name" value="Ion_transp-like_CBS"/>
</dbReference>
<feature type="domain" description="CBS" evidence="12">
    <location>
        <begin position="221"/>
        <end position="280"/>
    </location>
</feature>
<reference evidence="14" key="2">
    <citation type="journal article" date="2021" name="PeerJ">
        <title>Extensive microbial diversity within the chicken gut microbiome revealed by metagenomics and culture.</title>
        <authorList>
            <person name="Gilroy R."/>
            <person name="Ravi A."/>
            <person name="Getino M."/>
            <person name="Pursley I."/>
            <person name="Horton D.L."/>
            <person name="Alikhan N.F."/>
            <person name="Baker D."/>
            <person name="Gharbi K."/>
            <person name="Hall N."/>
            <person name="Watson M."/>
            <person name="Adriaenssens E.M."/>
            <person name="Foster-Nyarko E."/>
            <person name="Jarju S."/>
            <person name="Secka A."/>
            <person name="Antonio M."/>
            <person name="Oren A."/>
            <person name="Chaudhuri R.R."/>
            <person name="La Ragione R."/>
            <person name="Hildebrand F."/>
            <person name="Pallen M.J."/>
        </authorList>
    </citation>
    <scope>NUCLEOTIDE SEQUENCE</scope>
    <source>
        <strain evidence="14">ChiW3-316</strain>
    </source>
</reference>
<keyword evidence="3" id="KW-1003">Cell membrane</keyword>
<dbReference type="CDD" id="cd04590">
    <property type="entry name" value="CBS_pair_CorC_HlyC_assoc"/>
    <property type="match status" value="1"/>
</dbReference>
<dbReference type="InterPro" id="IPR046342">
    <property type="entry name" value="CBS_dom_sf"/>
</dbReference>
<evidence type="ECO:0000256" key="6">
    <source>
        <dbReference type="ARBA" id="ARBA00022989"/>
    </source>
</evidence>
<evidence type="ECO:0000256" key="1">
    <source>
        <dbReference type="ARBA" id="ARBA00004651"/>
    </source>
</evidence>
<reference evidence="14" key="1">
    <citation type="submission" date="2020-10" db="EMBL/GenBank/DDBJ databases">
        <authorList>
            <person name="Gilroy R."/>
        </authorList>
    </citation>
    <scope>NUCLEOTIDE SEQUENCE</scope>
    <source>
        <strain evidence="14">ChiW3-316</strain>
    </source>
</reference>
<evidence type="ECO:0000256" key="11">
    <source>
        <dbReference type="SAM" id="Phobius"/>
    </source>
</evidence>
<dbReference type="AlphaFoldDB" id="A0A9D1M543"/>
<dbReference type="PANTHER" id="PTHR43099:SF2">
    <property type="entry name" value="UPF0053 PROTEIN YRKA"/>
    <property type="match status" value="1"/>
</dbReference>
<evidence type="ECO:0000313" key="14">
    <source>
        <dbReference type="EMBL" id="HIU53756.1"/>
    </source>
</evidence>
<dbReference type="Pfam" id="PF03471">
    <property type="entry name" value="CorC_HlyC"/>
    <property type="match status" value="1"/>
</dbReference>
<feature type="transmembrane region" description="Helical" evidence="11">
    <location>
        <begin position="135"/>
        <end position="157"/>
    </location>
</feature>
<feature type="transmembrane region" description="Helical" evidence="11">
    <location>
        <begin position="97"/>
        <end position="123"/>
    </location>
</feature>
<dbReference type="FunFam" id="3.10.580.10:FF:000002">
    <property type="entry name" value="Magnesium/cobalt efflux protein CorC"/>
    <property type="match status" value="1"/>
</dbReference>
<evidence type="ECO:0000259" key="12">
    <source>
        <dbReference type="PROSITE" id="PS51371"/>
    </source>
</evidence>
<dbReference type="Proteomes" id="UP000824107">
    <property type="component" value="Unassembled WGS sequence"/>
</dbReference>